<evidence type="ECO:0000256" key="1">
    <source>
        <dbReference type="SAM" id="Phobius"/>
    </source>
</evidence>
<dbReference type="PANTHER" id="PTHR41771:SF1">
    <property type="entry name" value="MEMBRANE PROTEIN"/>
    <property type="match status" value="1"/>
</dbReference>
<sequence>MTEKIRSNIGKIMIAALVVVITAGMIIRLNGVTKTELVNRTGQTFETGVVVEILQDNIQEDGTRVGQQTVVVHMTSGEKQGEDLVTTSNSGYLFGAPCEVGMKVVVMQSVSGDTVITTVYSIDRKEVIIGFAALYIAALCLVGGMKGLRGALGLIYTFGAIIYIYLPLVYLGYSPFWVSVFICVITTLVTMLLIGGFARKTICATLGTMAGVIIAGAAATIFSNMTGVTGWNVSDIESLMTLQQVNGIQVGGLLFSGLLISALGAVMDVAMSISSSMQELHDQNPSMSRLELMRAGMRVGRDMMGTDSNTLILAFAGGSLSMLVLDYAYDLPYLQIINSNNIGIAVMQGLSGSFGIVLSVPATVVMAAYIYKMEKKKKCPESIADDSV</sequence>
<name>A0A9D2GGP0_9FIRM</name>
<keyword evidence="1" id="KW-1133">Transmembrane helix</keyword>
<evidence type="ECO:0000313" key="2">
    <source>
        <dbReference type="EMBL" id="HIZ78535.1"/>
    </source>
</evidence>
<dbReference type="InterPro" id="IPR012507">
    <property type="entry name" value="YibE_F"/>
</dbReference>
<organism evidence="2 3">
    <name type="scientific">Candidatus Lachnoclostridium stercorigallinarum</name>
    <dbReference type="NCBI Taxonomy" id="2838634"/>
    <lineage>
        <taxon>Bacteria</taxon>
        <taxon>Bacillati</taxon>
        <taxon>Bacillota</taxon>
        <taxon>Clostridia</taxon>
        <taxon>Lachnospirales</taxon>
        <taxon>Lachnospiraceae</taxon>
    </lineage>
</organism>
<keyword evidence="1" id="KW-0472">Membrane</keyword>
<comment type="caution">
    <text evidence="2">The sequence shown here is derived from an EMBL/GenBank/DDBJ whole genome shotgun (WGS) entry which is preliminary data.</text>
</comment>
<feature type="transmembrane region" description="Helical" evidence="1">
    <location>
        <begin position="311"/>
        <end position="329"/>
    </location>
</feature>
<feature type="transmembrane region" description="Helical" evidence="1">
    <location>
        <begin position="248"/>
        <end position="270"/>
    </location>
</feature>
<dbReference type="Pfam" id="PF07907">
    <property type="entry name" value="YibE_F"/>
    <property type="match status" value="1"/>
</dbReference>
<feature type="transmembrane region" description="Helical" evidence="1">
    <location>
        <begin position="127"/>
        <end position="144"/>
    </location>
</feature>
<reference evidence="2" key="1">
    <citation type="journal article" date="2021" name="PeerJ">
        <title>Extensive microbial diversity within the chicken gut microbiome revealed by metagenomics and culture.</title>
        <authorList>
            <person name="Gilroy R."/>
            <person name="Ravi A."/>
            <person name="Getino M."/>
            <person name="Pursley I."/>
            <person name="Horton D.L."/>
            <person name="Alikhan N.F."/>
            <person name="Baker D."/>
            <person name="Gharbi K."/>
            <person name="Hall N."/>
            <person name="Watson M."/>
            <person name="Adriaenssens E.M."/>
            <person name="Foster-Nyarko E."/>
            <person name="Jarju S."/>
            <person name="Secka A."/>
            <person name="Antonio M."/>
            <person name="Oren A."/>
            <person name="Chaudhuri R.R."/>
            <person name="La Ragione R."/>
            <person name="Hildebrand F."/>
            <person name="Pallen M.J."/>
        </authorList>
    </citation>
    <scope>NUCLEOTIDE SEQUENCE</scope>
    <source>
        <strain evidence="2">ChiBcec1-1093</strain>
    </source>
</reference>
<dbReference type="Proteomes" id="UP000824101">
    <property type="component" value="Unassembled WGS sequence"/>
</dbReference>
<dbReference type="PANTHER" id="PTHR41771">
    <property type="entry name" value="MEMBRANE PROTEIN-RELATED"/>
    <property type="match status" value="1"/>
</dbReference>
<feature type="transmembrane region" description="Helical" evidence="1">
    <location>
        <begin position="206"/>
        <end position="228"/>
    </location>
</feature>
<protein>
    <submittedName>
        <fullName evidence="2">YibE/F family protein</fullName>
    </submittedName>
</protein>
<feature type="transmembrane region" description="Helical" evidence="1">
    <location>
        <begin position="151"/>
        <end position="170"/>
    </location>
</feature>
<accession>A0A9D2GGP0</accession>
<gene>
    <name evidence="2" type="ORF">IAA17_01905</name>
</gene>
<evidence type="ECO:0000313" key="3">
    <source>
        <dbReference type="Proteomes" id="UP000824101"/>
    </source>
</evidence>
<feature type="transmembrane region" description="Helical" evidence="1">
    <location>
        <begin position="349"/>
        <end position="371"/>
    </location>
</feature>
<dbReference type="EMBL" id="DXBC01000032">
    <property type="protein sequence ID" value="HIZ78535.1"/>
    <property type="molecule type" value="Genomic_DNA"/>
</dbReference>
<reference evidence="2" key="2">
    <citation type="submission" date="2021-04" db="EMBL/GenBank/DDBJ databases">
        <authorList>
            <person name="Gilroy R."/>
        </authorList>
    </citation>
    <scope>NUCLEOTIDE SEQUENCE</scope>
    <source>
        <strain evidence="2">ChiBcec1-1093</strain>
    </source>
</reference>
<dbReference type="AlphaFoldDB" id="A0A9D2GGP0"/>
<feature type="transmembrane region" description="Helical" evidence="1">
    <location>
        <begin position="12"/>
        <end position="29"/>
    </location>
</feature>
<keyword evidence="1" id="KW-0812">Transmembrane</keyword>
<proteinExistence type="predicted"/>
<feature type="transmembrane region" description="Helical" evidence="1">
    <location>
        <begin position="176"/>
        <end position="194"/>
    </location>
</feature>